<comment type="caution">
    <text evidence="1">The sequence shown here is derived from an EMBL/GenBank/DDBJ whole genome shotgun (WGS) entry which is preliminary data.</text>
</comment>
<accession>A0ABV3JVE9</accession>
<dbReference type="RefSeq" id="WP_109280945.1">
    <property type="nucleotide sequence ID" value="NZ_JBFAUK010000006.1"/>
</dbReference>
<name>A0ABV3JVE9_STRON</name>
<evidence type="ECO:0000313" key="2">
    <source>
        <dbReference type="Proteomes" id="UP001552594"/>
    </source>
</evidence>
<reference evidence="1 2" key="1">
    <citation type="submission" date="2024-06" db="EMBL/GenBank/DDBJ databases">
        <title>The Natural Products Discovery Center: Release of the First 8490 Sequenced Strains for Exploring Actinobacteria Biosynthetic Diversity.</title>
        <authorList>
            <person name="Kalkreuter E."/>
            <person name="Kautsar S.A."/>
            <person name="Yang D."/>
            <person name="Bader C.D."/>
            <person name="Teijaro C.N."/>
            <person name="Fluegel L."/>
            <person name="Davis C.M."/>
            <person name="Simpson J.R."/>
            <person name="Lauterbach L."/>
            <person name="Steele A.D."/>
            <person name="Gui C."/>
            <person name="Meng S."/>
            <person name="Li G."/>
            <person name="Viehrig K."/>
            <person name="Ye F."/>
            <person name="Su P."/>
            <person name="Kiefer A.F."/>
            <person name="Nichols A."/>
            <person name="Cepeda A.J."/>
            <person name="Yan W."/>
            <person name="Fan B."/>
            <person name="Jiang Y."/>
            <person name="Adhikari A."/>
            <person name="Zheng C.-J."/>
            <person name="Schuster L."/>
            <person name="Cowan T.M."/>
            <person name="Smanski M.J."/>
            <person name="Chevrette M.G."/>
            <person name="De Carvalho L.P.S."/>
            <person name="Shen B."/>
        </authorList>
    </citation>
    <scope>NUCLEOTIDE SEQUENCE [LARGE SCALE GENOMIC DNA]</scope>
    <source>
        <strain evidence="1 2">NPDC052347</strain>
    </source>
</reference>
<evidence type="ECO:0000313" key="1">
    <source>
        <dbReference type="EMBL" id="MEV5506809.1"/>
    </source>
</evidence>
<protein>
    <submittedName>
        <fullName evidence="1">Uncharacterized protein</fullName>
    </submittedName>
</protein>
<dbReference type="Proteomes" id="UP001552594">
    <property type="component" value="Unassembled WGS sequence"/>
</dbReference>
<sequence>MSSNVATLVGELVNDEATGRIGVLTALDDEWTDPAAPRHQRRVQRVAFIRPVGGGREWTTHPELVRQA</sequence>
<gene>
    <name evidence="1" type="ORF">AB0L16_10060</name>
</gene>
<proteinExistence type="predicted"/>
<organism evidence="1 2">
    <name type="scientific">Streptomyces orinoci</name>
    <name type="common">Streptoverticillium orinoci</name>
    <dbReference type="NCBI Taxonomy" id="67339"/>
    <lineage>
        <taxon>Bacteria</taxon>
        <taxon>Bacillati</taxon>
        <taxon>Actinomycetota</taxon>
        <taxon>Actinomycetes</taxon>
        <taxon>Kitasatosporales</taxon>
        <taxon>Streptomycetaceae</taxon>
        <taxon>Streptomyces</taxon>
    </lineage>
</organism>
<keyword evidence="2" id="KW-1185">Reference proteome</keyword>
<dbReference type="EMBL" id="JBFAUK010000006">
    <property type="protein sequence ID" value="MEV5506809.1"/>
    <property type="molecule type" value="Genomic_DNA"/>
</dbReference>